<dbReference type="GO" id="GO:0005762">
    <property type="term" value="C:mitochondrial large ribosomal subunit"/>
    <property type="evidence" value="ECO:0007669"/>
    <property type="project" value="TreeGrafter"/>
</dbReference>
<comment type="similarity">
    <text evidence="1">Belongs to the universal ribosomal protein uL3 family.</text>
</comment>
<dbReference type="InterPro" id="IPR009000">
    <property type="entry name" value="Transl_B-barrel_sf"/>
</dbReference>
<dbReference type="Proteomes" id="UP001153620">
    <property type="component" value="Chromosome 3"/>
</dbReference>
<keyword evidence="2" id="KW-0689">Ribosomal protein</keyword>
<dbReference type="OrthoDB" id="274683at2759"/>
<sequence>MLLSRAFKSLLNQPVINDIRYTQVCFHRFRSVPKLRIPEWRFRVERKIKDDNLTSENQKFIKEVVERDFGKQVIHKGVETYESKTLLKVPEIEPKTWKKGTIRCGVIAKKLGHYPLWKKDGTRICTTVLQIVDNHVIKYIPPNEFEPKERRPLKKYDRKGCILVGAESVDPNILTANYMGMFKGSGVMPTKHIFRFVVDDVAALPPGTPLNVSHFRVGDHVDVRGKTVHRGFQGVVKRWGFKGGPATHGNTKTHRRPGSLSSGVKSRIWKGKKMPGDMGNSWRILKGLKIWRINTKTNTMWVSGYSIAGNPGDLVYVYDTILPLRQPKEPLPLPTFLGDESALPEDIYEDSIHKFNEPSIIYEPEK</sequence>
<gene>
    <name evidence="7" type="ORF">CHIRRI_LOCUS10632</name>
</gene>
<dbReference type="Gene3D" id="2.40.30.10">
    <property type="entry name" value="Translation factors"/>
    <property type="match status" value="2"/>
</dbReference>
<dbReference type="PANTHER" id="PTHR11229">
    <property type="entry name" value="50S RIBOSOMAL PROTEIN L3"/>
    <property type="match status" value="1"/>
</dbReference>
<dbReference type="GO" id="GO:0003735">
    <property type="term" value="F:structural constituent of ribosome"/>
    <property type="evidence" value="ECO:0007669"/>
    <property type="project" value="InterPro"/>
</dbReference>
<organism evidence="7 8">
    <name type="scientific">Chironomus riparius</name>
    <dbReference type="NCBI Taxonomy" id="315576"/>
    <lineage>
        <taxon>Eukaryota</taxon>
        <taxon>Metazoa</taxon>
        <taxon>Ecdysozoa</taxon>
        <taxon>Arthropoda</taxon>
        <taxon>Hexapoda</taxon>
        <taxon>Insecta</taxon>
        <taxon>Pterygota</taxon>
        <taxon>Neoptera</taxon>
        <taxon>Endopterygota</taxon>
        <taxon>Diptera</taxon>
        <taxon>Nematocera</taxon>
        <taxon>Chironomoidea</taxon>
        <taxon>Chironomidae</taxon>
        <taxon>Chironominae</taxon>
        <taxon>Chironomus</taxon>
    </lineage>
</organism>
<evidence type="ECO:0000256" key="6">
    <source>
        <dbReference type="SAM" id="MobiDB-lite"/>
    </source>
</evidence>
<dbReference type="PANTHER" id="PTHR11229:SF8">
    <property type="entry name" value="LARGE RIBOSOMAL SUBUNIT PROTEIN UL3M"/>
    <property type="match status" value="1"/>
</dbReference>
<evidence type="ECO:0000256" key="5">
    <source>
        <dbReference type="ARBA" id="ARBA00035396"/>
    </source>
</evidence>
<name>A0A9N9WSW3_9DIPT</name>
<keyword evidence="3" id="KW-0687">Ribonucleoprotein</keyword>
<dbReference type="InterPro" id="IPR000597">
    <property type="entry name" value="Ribosomal_uL3"/>
</dbReference>
<keyword evidence="8" id="KW-1185">Reference proteome</keyword>
<evidence type="ECO:0000256" key="1">
    <source>
        <dbReference type="ARBA" id="ARBA00006540"/>
    </source>
</evidence>
<evidence type="ECO:0000313" key="7">
    <source>
        <dbReference type="EMBL" id="CAG9807786.1"/>
    </source>
</evidence>
<dbReference type="SUPFAM" id="SSF50447">
    <property type="entry name" value="Translation proteins"/>
    <property type="match status" value="1"/>
</dbReference>
<evidence type="ECO:0000256" key="3">
    <source>
        <dbReference type="ARBA" id="ARBA00023274"/>
    </source>
</evidence>
<dbReference type="Pfam" id="PF00297">
    <property type="entry name" value="Ribosomal_L3"/>
    <property type="match status" value="1"/>
</dbReference>
<dbReference type="AlphaFoldDB" id="A0A9N9WSW3"/>
<dbReference type="GO" id="GO:0006412">
    <property type="term" value="P:translation"/>
    <property type="evidence" value="ECO:0007669"/>
    <property type="project" value="InterPro"/>
</dbReference>
<protein>
    <recommendedName>
        <fullName evidence="4">Large ribosomal subunit protein uL3m</fullName>
    </recommendedName>
    <alternativeName>
        <fullName evidence="5">39S ribosomal protein L3, mitochondrial</fullName>
    </alternativeName>
</protein>
<evidence type="ECO:0000313" key="8">
    <source>
        <dbReference type="Proteomes" id="UP001153620"/>
    </source>
</evidence>
<feature type="region of interest" description="Disordered" evidence="6">
    <location>
        <begin position="243"/>
        <end position="265"/>
    </location>
</feature>
<reference evidence="7" key="1">
    <citation type="submission" date="2022-01" db="EMBL/GenBank/DDBJ databases">
        <authorList>
            <person name="King R."/>
        </authorList>
    </citation>
    <scope>NUCLEOTIDE SEQUENCE</scope>
</reference>
<dbReference type="InterPro" id="IPR019927">
    <property type="entry name" value="Ribosomal_uL3_bac/org-type"/>
</dbReference>
<reference evidence="7" key="2">
    <citation type="submission" date="2022-10" db="EMBL/GenBank/DDBJ databases">
        <authorList>
            <consortium name="ENA_rothamsted_submissions"/>
            <consortium name="culmorum"/>
            <person name="King R."/>
        </authorList>
    </citation>
    <scope>NUCLEOTIDE SEQUENCE</scope>
</reference>
<evidence type="ECO:0000256" key="2">
    <source>
        <dbReference type="ARBA" id="ARBA00022980"/>
    </source>
</evidence>
<accession>A0A9N9WSW3</accession>
<dbReference type="EMBL" id="OU895879">
    <property type="protein sequence ID" value="CAG9807786.1"/>
    <property type="molecule type" value="Genomic_DNA"/>
</dbReference>
<proteinExistence type="inferred from homology"/>
<evidence type="ECO:0000256" key="4">
    <source>
        <dbReference type="ARBA" id="ARBA00035209"/>
    </source>
</evidence>